<feature type="domain" description="Sulphate adenylyltransferase catalytic" evidence="9">
    <location>
        <begin position="429"/>
        <end position="638"/>
    </location>
</feature>
<evidence type="ECO:0000259" key="10">
    <source>
        <dbReference type="Pfam" id="PF14306"/>
    </source>
</evidence>
<name>A0A6J4QI53_9ACTN</name>
<dbReference type="GO" id="GO:0070814">
    <property type="term" value="P:hydrogen sulfide biosynthetic process"/>
    <property type="evidence" value="ECO:0007669"/>
    <property type="project" value="UniProtKB-UniRule"/>
</dbReference>
<gene>
    <name evidence="8" type="primary">sat</name>
    <name evidence="11" type="ORF">AVDCRST_MAG03-3998</name>
</gene>
<evidence type="ECO:0000256" key="5">
    <source>
        <dbReference type="ARBA" id="ARBA00022840"/>
    </source>
</evidence>
<dbReference type="EC" id="2.7.7.4" evidence="8"/>
<evidence type="ECO:0000256" key="1">
    <source>
        <dbReference type="ARBA" id="ARBA00005048"/>
    </source>
</evidence>
<dbReference type="PANTHER" id="PTHR43509:SF1">
    <property type="entry name" value="SULFATE ADENYLYLTRANSFERASE"/>
    <property type="match status" value="1"/>
</dbReference>
<sequence>MNNDRPIALWAVPRSISTAFERVFVERDDFEVLHEPFSDAYYYGPDRLSDRFTEAEPKEGYSFERVLENVLAPREKRVFVKDMAYQAKGVLSPEFASRFVNTFIVRDPKYVLVSLYKMWPDFTFEETGYEDLYKLFRYATEAGEDVAVVDAMTFSENPAGVLAAYCEHLEIPFRSGSLTWESRDVEHWDSWEGWHDDAEQSTGIKPATRRDPELPEELEEVYERCLPYYYELAAHAIHATSRQAAAPRPLEVGKVPGNGPIEPHGGRLVDRVVVTEERQERLREASELPRVPLGARTLSNLEMISTGVFSPLEGFMDRETYDSVVEEMRLPDGTVWTLPVTLPVDEDLARELSEGSEIALVDGGGEPVATMLLRERYRYDREREAALVYRTTDREHPGVAAIYRRKDVLLGGEVTLLRPPDPGPFPRHYHTPRELRAIFREKGWKRVVGFQTRRPIHRALEHIQKSALETVDGLLLSPIVGETGSDDDVPAGVRMRSYEVSLQRYFPTDRTMLSVFPAAMRYAGPREAVFHALCRKNYGCTHFIVGRDHAGVGSFYGTYDAQHIFDEFDPAELGITPLFFEHAFFCRECYGMVSSKTCPHDPSSHVFISDARLQEMLERGEYPPPEFARPEIVEVLVEGLKESR</sequence>
<dbReference type="NCBIfam" id="NF003166">
    <property type="entry name" value="PRK04149.1"/>
    <property type="match status" value="1"/>
</dbReference>
<organism evidence="11">
    <name type="scientific">uncultured Rubrobacteraceae bacterium</name>
    <dbReference type="NCBI Taxonomy" id="349277"/>
    <lineage>
        <taxon>Bacteria</taxon>
        <taxon>Bacillati</taxon>
        <taxon>Actinomycetota</taxon>
        <taxon>Rubrobacteria</taxon>
        <taxon>Rubrobacterales</taxon>
        <taxon>Rubrobacteraceae</taxon>
        <taxon>environmental samples</taxon>
    </lineage>
</organism>
<dbReference type="Gene3D" id="3.40.50.620">
    <property type="entry name" value="HUPs"/>
    <property type="match status" value="1"/>
</dbReference>
<comment type="similarity">
    <text evidence="6 8">Belongs to the sulfate adenylyltransferase family.</text>
</comment>
<dbReference type="InterPro" id="IPR020792">
    <property type="entry name" value="SO4_adenylyltransferase_pro"/>
</dbReference>
<evidence type="ECO:0000256" key="4">
    <source>
        <dbReference type="ARBA" id="ARBA00022741"/>
    </source>
</evidence>
<dbReference type="InterPro" id="IPR027417">
    <property type="entry name" value="P-loop_NTPase"/>
</dbReference>
<dbReference type="Pfam" id="PF01747">
    <property type="entry name" value="ATP-sulfurylase"/>
    <property type="match status" value="1"/>
</dbReference>
<dbReference type="PANTHER" id="PTHR43509">
    <property type="match status" value="1"/>
</dbReference>
<comment type="pathway">
    <text evidence="1 8">Sulfur metabolism; hydrogen sulfide biosynthesis; sulfite from sulfate: step 1/3.</text>
</comment>
<dbReference type="SUPFAM" id="SSF52540">
    <property type="entry name" value="P-loop containing nucleoside triphosphate hydrolases"/>
    <property type="match status" value="1"/>
</dbReference>
<dbReference type="EMBL" id="CADCUT010000237">
    <property type="protein sequence ID" value="CAA9441325.1"/>
    <property type="molecule type" value="Genomic_DNA"/>
</dbReference>
<feature type="domain" description="ATP-sulfurylase PUA-like" evidence="10">
    <location>
        <begin position="261"/>
        <end position="417"/>
    </location>
</feature>
<dbReference type="SUPFAM" id="SSF88697">
    <property type="entry name" value="PUA domain-like"/>
    <property type="match status" value="1"/>
</dbReference>
<keyword evidence="5 8" id="KW-0067">ATP-binding</keyword>
<protein>
    <recommendedName>
        <fullName evidence="8">Sulfate adenylyltransferase</fullName>
        <ecNumber evidence="8">2.7.7.4</ecNumber>
    </recommendedName>
    <alternativeName>
        <fullName evidence="8">ATP-sulfurylase</fullName>
    </alternativeName>
    <alternativeName>
        <fullName evidence="8">Sulfate adenylate transferase</fullName>
        <shortName evidence="8">SAT</shortName>
    </alternativeName>
</protein>
<keyword evidence="2 8" id="KW-0808">Transferase</keyword>
<keyword evidence="4 8" id="KW-0547">Nucleotide-binding</keyword>
<dbReference type="Gene3D" id="3.10.400.10">
    <property type="entry name" value="Sulfate adenylyltransferase"/>
    <property type="match status" value="1"/>
</dbReference>
<dbReference type="InterPro" id="IPR024951">
    <property type="entry name" value="Sulfurylase_cat_dom"/>
</dbReference>
<dbReference type="CDD" id="cd00517">
    <property type="entry name" value="ATPS"/>
    <property type="match status" value="1"/>
</dbReference>
<reference evidence="11" key="1">
    <citation type="submission" date="2020-02" db="EMBL/GenBank/DDBJ databases">
        <authorList>
            <person name="Meier V. D."/>
        </authorList>
    </citation>
    <scope>NUCLEOTIDE SEQUENCE</scope>
    <source>
        <strain evidence="11">AVDCRST_MAG03</strain>
    </source>
</reference>
<dbReference type="InterPro" id="IPR014729">
    <property type="entry name" value="Rossmann-like_a/b/a_fold"/>
</dbReference>
<dbReference type="InterPro" id="IPR015947">
    <property type="entry name" value="PUA-like_sf"/>
</dbReference>
<evidence type="ECO:0000256" key="7">
    <source>
        <dbReference type="ARBA" id="ARBA00049370"/>
    </source>
</evidence>
<evidence type="ECO:0000313" key="11">
    <source>
        <dbReference type="EMBL" id="CAA9441325.1"/>
    </source>
</evidence>
<evidence type="ECO:0000256" key="6">
    <source>
        <dbReference type="ARBA" id="ARBA00037980"/>
    </source>
</evidence>
<dbReference type="SUPFAM" id="SSF52374">
    <property type="entry name" value="Nucleotidylyl transferase"/>
    <property type="match status" value="1"/>
</dbReference>
<dbReference type="Pfam" id="PF14306">
    <property type="entry name" value="PUA_2"/>
    <property type="match status" value="1"/>
</dbReference>
<dbReference type="Pfam" id="PF19798">
    <property type="entry name" value="Sulfotransfer_5"/>
    <property type="match status" value="1"/>
</dbReference>
<dbReference type="UniPathway" id="UPA00140">
    <property type="reaction ID" value="UER00204"/>
</dbReference>
<proteinExistence type="inferred from homology"/>
<dbReference type="NCBIfam" id="TIGR00339">
    <property type="entry name" value="sopT"/>
    <property type="match status" value="1"/>
</dbReference>
<accession>A0A6J4QI53</accession>
<comment type="catalytic activity">
    <reaction evidence="7 8">
        <text>sulfate + ATP + H(+) = adenosine 5'-phosphosulfate + diphosphate</text>
        <dbReference type="Rhea" id="RHEA:18133"/>
        <dbReference type="ChEBI" id="CHEBI:15378"/>
        <dbReference type="ChEBI" id="CHEBI:16189"/>
        <dbReference type="ChEBI" id="CHEBI:30616"/>
        <dbReference type="ChEBI" id="CHEBI:33019"/>
        <dbReference type="ChEBI" id="CHEBI:58243"/>
        <dbReference type="EC" id="2.7.7.4"/>
    </reaction>
</comment>
<keyword evidence="3 8" id="KW-0548">Nucleotidyltransferase</keyword>
<dbReference type="GO" id="GO:0005524">
    <property type="term" value="F:ATP binding"/>
    <property type="evidence" value="ECO:0007669"/>
    <property type="project" value="UniProtKB-KW"/>
</dbReference>
<dbReference type="InterPro" id="IPR002650">
    <property type="entry name" value="Sulphate_adenylyltransferase"/>
</dbReference>
<dbReference type="HAMAP" id="MF_00066">
    <property type="entry name" value="Sulf_adenylyltr"/>
    <property type="match status" value="1"/>
</dbReference>
<evidence type="ECO:0000256" key="3">
    <source>
        <dbReference type="ARBA" id="ARBA00022695"/>
    </source>
</evidence>
<dbReference type="Gene3D" id="3.40.50.300">
    <property type="entry name" value="P-loop containing nucleotide triphosphate hydrolases"/>
    <property type="match status" value="1"/>
</dbReference>
<dbReference type="InterPro" id="IPR025980">
    <property type="entry name" value="ATP-Sase_PUA-like_dom"/>
</dbReference>
<dbReference type="GO" id="GO:0004781">
    <property type="term" value="F:sulfate adenylyltransferase (ATP) activity"/>
    <property type="evidence" value="ECO:0007669"/>
    <property type="project" value="UniProtKB-UniRule"/>
</dbReference>
<evidence type="ECO:0000256" key="2">
    <source>
        <dbReference type="ARBA" id="ARBA00022679"/>
    </source>
</evidence>
<dbReference type="AlphaFoldDB" id="A0A6J4QI53"/>
<evidence type="ECO:0000259" key="9">
    <source>
        <dbReference type="Pfam" id="PF01747"/>
    </source>
</evidence>
<evidence type="ECO:0000256" key="8">
    <source>
        <dbReference type="HAMAP-Rule" id="MF_00066"/>
    </source>
</evidence>
<dbReference type="GO" id="GO:0000103">
    <property type="term" value="P:sulfate assimilation"/>
    <property type="evidence" value="ECO:0007669"/>
    <property type="project" value="UniProtKB-UniRule"/>
</dbReference>